<evidence type="ECO:0000313" key="2">
    <source>
        <dbReference type="EMBL" id="CAG7581781.1"/>
    </source>
</evidence>
<reference evidence="2" key="1">
    <citation type="submission" date="2021-06" db="EMBL/GenBank/DDBJ databases">
        <authorList>
            <person name="Gannon L."/>
            <person name="Redgwell R T."/>
            <person name="Michniewski S."/>
            <person name="Harrison D C."/>
            <person name="Millard A."/>
        </authorList>
    </citation>
    <scope>NUCLEOTIDE SEQUENCE</scope>
</reference>
<dbReference type="EMBL" id="OU342829">
    <property type="protein sequence ID" value="CAG7581781.1"/>
    <property type="molecule type" value="Genomic_DNA"/>
</dbReference>
<protein>
    <submittedName>
        <fullName evidence="2">Uncharacterized protein</fullName>
    </submittedName>
</protein>
<feature type="compositionally biased region" description="Polar residues" evidence="1">
    <location>
        <begin position="134"/>
        <end position="152"/>
    </location>
</feature>
<proteinExistence type="predicted"/>
<organism evidence="2">
    <name type="scientific">uncultured marine phage</name>
    <dbReference type="NCBI Taxonomy" id="707152"/>
    <lineage>
        <taxon>Viruses</taxon>
        <taxon>environmental samples</taxon>
    </lineage>
</organism>
<gene>
    <name evidence="2" type="ORF">SLAVMIC_01027</name>
</gene>
<sequence>MVTVNINHDGTIEWRSSRMKELLEDFDATISTRTVTGKAGEHRTEAITIKPTGSTNTLEFMGVNDEIEIDHKNRKHVDIQFLELRGAIDSDDEGILIANAIILDRLKRLGFIVEEKPLFKKRWTGTTTHTHTTPYSANNSVNKPNATVGSSMNSRNKVNTNNRKKKRNHNRKP</sequence>
<feature type="region of interest" description="Disordered" evidence="1">
    <location>
        <begin position="124"/>
        <end position="173"/>
    </location>
</feature>
<feature type="compositionally biased region" description="Low complexity" evidence="1">
    <location>
        <begin position="124"/>
        <end position="133"/>
    </location>
</feature>
<feature type="compositionally biased region" description="Basic residues" evidence="1">
    <location>
        <begin position="162"/>
        <end position="173"/>
    </location>
</feature>
<accession>A0A8D9C9X3</accession>
<name>A0A8D9C9X3_9VIRU</name>
<evidence type="ECO:0000256" key="1">
    <source>
        <dbReference type="SAM" id="MobiDB-lite"/>
    </source>
</evidence>